<dbReference type="InterPro" id="IPR003593">
    <property type="entry name" value="AAA+_ATPase"/>
</dbReference>
<reference evidence="3" key="1">
    <citation type="submission" date="2022-10" db="EMBL/GenBank/DDBJ databases">
        <title>Determination and structural analysis of whole genome sequence of Sarocladium strictum F4-1.</title>
        <authorList>
            <person name="Hu L."/>
            <person name="Jiang Y."/>
        </authorList>
    </citation>
    <scope>NUCLEOTIDE SEQUENCE</scope>
    <source>
        <strain evidence="3">F4-1</strain>
    </source>
</reference>
<dbReference type="Gene3D" id="3.40.50.300">
    <property type="entry name" value="P-loop containing nucleotide triphosphate hydrolases"/>
    <property type="match status" value="1"/>
</dbReference>
<sequence>MEVEGSAAGAFPEADAAQPATVVHGAVTGDAEIPTTPSVLAAIEGPGDDPSKKEAEETGKRTTQDPLPSAAADVSGAKTRRPFDEQISDESGAESEPEFWKNANPTNWKSVVDVEVSFAKRLNTSNLYKAYTERLQEQDEAAKGTKKGKRDTAPGLVRGVVNYVRTLEERIKSLEKAEEERKAREGNGEAGATGKKAGDKDEFGDLIMDVRFFHADGEFDNKGEWKDNIRKKGSYQCNLDPKFFIRVLYNWAEGVTSKRLPDDEKPKPSDVDIVAFGVQSKPISSFFSHSLDFETDKSGLVRFGKPFVPLIRNLRPLRVQLEKLESKFGAGVKPNTGPDLPGEGTSSQRPEDSLPFALASTDEPEEAQSFDTIEALAHFRYLLKFVDEYLANPIELYQRLRAGLEDKIAFENMWMLFNSGDEIYCPSHPGGSVMMRFSEDAHESKPRYVPQLFQVLGTTGGVPKRTTLGSRQSGNSEDILAGSALSDFFFNLNHVSELQGSSGSRKSGVPSKWRSKNRFTSLDVVCFHVDFDGVKYGTVREVFVFKPHDGLIDIRSLMVFPIQYLRPEPDRVLSDSGDKEPQIEPFLRRGKKFIDVTALAHLSYEGLTVGKSREEINSAVIIDFNLSFQEYQQSFPDSKYVVPRLAPLTGFWPTSPIGEVDAFVTSTCDDAWCHKDTCIADRYYELGLKQLGKIEDRIKGLLDEYDPSMVLRKQGLQDFKQFMEEHQLIRLLPGVVPGFVLRNRKWVQLDLDLVKELQQGDDWEKLVLPPGHREMVQAMVETHTRGSHDSQMNNRSSQKKAEMDLVQGKGKGCIILLHGVPGVGKTSTAECVAAYTQRPLYPITCGDIGYAPGEVEKNMEEHFKLAHKWGCVLLLDEADVFLAKRNKADVKRNGLVSVFLRILEYYSGILFLTTNRVGAIDDAFRSRLHLTLYYPKLTEEQTRKIWKNNLGRLKAINRGREENNQEPISFDKTNILDWVKLNWQILQWNGRQIRNAFQTAIALAEFHATNKEAAFLTSVSQKKSKKGKATGPSLDVGHFTLIAKATLQFNEYLLATHGGDEDELAKRDKMRLPSYETTLQLKELTQAGSSSSDDSDSDGVSAESSSDESAKEAARKKTKRKDKKKSKAKRRSKKVQSEESSSDSETQAADKKSKTKKKAKKVQSEGSSEKSETEYTTKKE</sequence>
<feature type="domain" description="AAA+ ATPase" evidence="2">
    <location>
        <begin position="811"/>
        <end position="938"/>
    </location>
</feature>
<dbReference type="InterPro" id="IPR054289">
    <property type="entry name" value="DUF7025"/>
</dbReference>
<feature type="compositionally biased region" description="Basic residues" evidence="1">
    <location>
        <begin position="1116"/>
        <end position="1134"/>
    </location>
</feature>
<evidence type="ECO:0000259" key="2">
    <source>
        <dbReference type="SMART" id="SM00382"/>
    </source>
</evidence>
<feature type="region of interest" description="Disordered" evidence="1">
    <location>
        <begin position="329"/>
        <end position="353"/>
    </location>
</feature>
<proteinExistence type="predicted"/>
<evidence type="ECO:0000256" key="1">
    <source>
        <dbReference type="SAM" id="MobiDB-lite"/>
    </source>
</evidence>
<feature type="compositionally biased region" description="Basic and acidic residues" evidence="1">
    <location>
        <begin position="176"/>
        <end position="187"/>
    </location>
</feature>
<feature type="region of interest" description="Disordered" evidence="1">
    <location>
        <begin position="1084"/>
        <end position="1180"/>
    </location>
</feature>
<dbReference type="EMBL" id="JAPDFR010000001">
    <property type="protein sequence ID" value="KAK0392760.1"/>
    <property type="molecule type" value="Genomic_DNA"/>
</dbReference>
<protein>
    <recommendedName>
        <fullName evidence="2">AAA+ ATPase domain-containing protein</fullName>
    </recommendedName>
</protein>
<feature type="compositionally biased region" description="Basic and acidic residues" evidence="1">
    <location>
        <begin position="49"/>
        <end position="63"/>
    </location>
</feature>
<dbReference type="Pfam" id="PF23232">
    <property type="entry name" value="AAA_lid_13"/>
    <property type="match status" value="1"/>
</dbReference>
<feature type="compositionally biased region" description="Acidic residues" evidence="1">
    <location>
        <begin position="86"/>
        <end position="97"/>
    </location>
</feature>
<dbReference type="InterPro" id="IPR056599">
    <property type="entry name" value="AAA_lid_fung"/>
</dbReference>
<dbReference type="Pfam" id="PF22942">
    <property type="entry name" value="DUF7025"/>
    <property type="match status" value="1"/>
</dbReference>
<evidence type="ECO:0000313" key="4">
    <source>
        <dbReference type="Proteomes" id="UP001175261"/>
    </source>
</evidence>
<gene>
    <name evidence="3" type="ORF">NLU13_2255</name>
</gene>
<organism evidence="3 4">
    <name type="scientific">Sarocladium strictum</name>
    <name type="common">Black bundle disease fungus</name>
    <name type="synonym">Acremonium strictum</name>
    <dbReference type="NCBI Taxonomy" id="5046"/>
    <lineage>
        <taxon>Eukaryota</taxon>
        <taxon>Fungi</taxon>
        <taxon>Dikarya</taxon>
        <taxon>Ascomycota</taxon>
        <taxon>Pezizomycotina</taxon>
        <taxon>Sordariomycetes</taxon>
        <taxon>Hypocreomycetidae</taxon>
        <taxon>Hypocreales</taxon>
        <taxon>Sarocladiaceae</taxon>
        <taxon>Sarocladium</taxon>
    </lineage>
</organism>
<dbReference type="SUPFAM" id="SSF52540">
    <property type="entry name" value="P-loop containing nucleoside triphosphate hydrolases"/>
    <property type="match status" value="1"/>
</dbReference>
<name>A0AA39GSH3_SARSR</name>
<dbReference type="CDD" id="cd19481">
    <property type="entry name" value="RecA-like_protease"/>
    <property type="match status" value="1"/>
</dbReference>
<dbReference type="PANTHER" id="PTHR46411">
    <property type="entry name" value="FAMILY ATPASE, PUTATIVE-RELATED"/>
    <property type="match status" value="1"/>
</dbReference>
<dbReference type="GO" id="GO:0005524">
    <property type="term" value="F:ATP binding"/>
    <property type="evidence" value="ECO:0007669"/>
    <property type="project" value="InterPro"/>
</dbReference>
<dbReference type="Pfam" id="PF00004">
    <property type="entry name" value="AAA"/>
    <property type="match status" value="1"/>
</dbReference>
<evidence type="ECO:0000313" key="3">
    <source>
        <dbReference type="EMBL" id="KAK0392760.1"/>
    </source>
</evidence>
<accession>A0AA39GSH3</accession>
<dbReference type="Proteomes" id="UP001175261">
    <property type="component" value="Unassembled WGS sequence"/>
</dbReference>
<dbReference type="PANTHER" id="PTHR46411:SF2">
    <property type="entry name" value="AAA+ ATPASE DOMAIN-CONTAINING PROTEIN"/>
    <property type="match status" value="1"/>
</dbReference>
<dbReference type="InterPro" id="IPR003959">
    <property type="entry name" value="ATPase_AAA_core"/>
</dbReference>
<dbReference type="SMART" id="SM00382">
    <property type="entry name" value="AAA"/>
    <property type="match status" value="1"/>
</dbReference>
<feature type="region of interest" description="Disordered" evidence="1">
    <location>
        <begin position="176"/>
        <end position="198"/>
    </location>
</feature>
<dbReference type="AlphaFoldDB" id="A0AA39GSH3"/>
<dbReference type="GO" id="GO:0016887">
    <property type="term" value="F:ATP hydrolysis activity"/>
    <property type="evidence" value="ECO:0007669"/>
    <property type="project" value="InterPro"/>
</dbReference>
<feature type="region of interest" description="Disordered" evidence="1">
    <location>
        <begin position="1"/>
        <end position="101"/>
    </location>
</feature>
<feature type="compositionally biased region" description="Low complexity" evidence="1">
    <location>
        <begin position="1087"/>
        <end position="1104"/>
    </location>
</feature>
<feature type="compositionally biased region" description="Basic and acidic residues" evidence="1">
    <location>
        <begin position="1167"/>
        <end position="1180"/>
    </location>
</feature>
<dbReference type="InterPro" id="IPR027417">
    <property type="entry name" value="P-loop_NTPase"/>
</dbReference>
<keyword evidence="4" id="KW-1185">Reference proteome</keyword>
<comment type="caution">
    <text evidence="3">The sequence shown here is derived from an EMBL/GenBank/DDBJ whole genome shotgun (WGS) entry which is preliminary data.</text>
</comment>